<evidence type="ECO:0000256" key="5">
    <source>
        <dbReference type="ARBA" id="ARBA00022723"/>
    </source>
</evidence>
<dbReference type="InterPro" id="IPR045249">
    <property type="entry name" value="HARBI1-like"/>
</dbReference>
<evidence type="ECO:0000256" key="1">
    <source>
        <dbReference type="ARBA" id="ARBA00001968"/>
    </source>
</evidence>
<evidence type="ECO:0000256" key="2">
    <source>
        <dbReference type="ARBA" id="ARBA00004123"/>
    </source>
</evidence>
<evidence type="ECO:0008006" key="12">
    <source>
        <dbReference type="Google" id="ProtNLM"/>
    </source>
</evidence>
<reference evidence="11" key="2">
    <citation type="journal article" date="2024" name="Plant">
        <title>Genomic evolution and insights into agronomic trait innovations of Sesamum species.</title>
        <authorList>
            <person name="Miao H."/>
            <person name="Wang L."/>
            <person name="Qu L."/>
            <person name="Liu H."/>
            <person name="Sun Y."/>
            <person name="Le M."/>
            <person name="Wang Q."/>
            <person name="Wei S."/>
            <person name="Zheng Y."/>
            <person name="Lin W."/>
            <person name="Duan Y."/>
            <person name="Cao H."/>
            <person name="Xiong S."/>
            <person name="Wang X."/>
            <person name="Wei L."/>
            <person name="Li C."/>
            <person name="Ma Q."/>
            <person name="Ju M."/>
            <person name="Zhao R."/>
            <person name="Li G."/>
            <person name="Mu C."/>
            <person name="Tian Q."/>
            <person name="Mei H."/>
            <person name="Zhang T."/>
            <person name="Gao T."/>
            <person name="Zhang H."/>
        </authorList>
    </citation>
    <scope>NUCLEOTIDE SEQUENCE</scope>
    <source>
        <strain evidence="11">KEN8</strain>
    </source>
</reference>
<keyword evidence="5" id="KW-0479">Metal-binding</keyword>
<keyword evidence="7" id="KW-0539">Nucleus</keyword>
<evidence type="ECO:0000256" key="7">
    <source>
        <dbReference type="ARBA" id="ARBA00023242"/>
    </source>
</evidence>
<evidence type="ECO:0000259" key="10">
    <source>
        <dbReference type="Pfam" id="PF26138"/>
    </source>
</evidence>
<dbReference type="GO" id="GO:0004518">
    <property type="term" value="F:nuclease activity"/>
    <property type="evidence" value="ECO:0007669"/>
    <property type="project" value="UniProtKB-KW"/>
</dbReference>
<comment type="cofactor">
    <cofactor evidence="1">
        <name>a divalent metal cation</name>
        <dbReference type="ChEBI" id="CHEBI:60240"/>
    </cofactor>
</comment>
<dbReference type="EMBL" id="JACGWM010000012">
    <property type="protein sequence ID" value="KAL0337737.1"/>
    <property type="molecule type" value="Genomic_DNA"/>
</dbReference>
<organism evidence="11">
    <name type="scientific">Sesamum calycinum</name>
    <dbReference type="NCBI Taxonomy" id="2727403"/>
    <lineage>
        <taxon>Eukaryota</taxon>
        <taxon>Viridiplantae</taxon>
        <taxon>Streptophyta</taxon>
        <taxon>Embryophyta</taxon>
        <taxon>Tracheophyta</taxon>
        <taxon>Spermatophyta</taxon>
        <taxon>Magnoliopsida</taxon>
        <taxon>eudicotyledons</taxon>
        <taxon>Gunneridae</taxon>
        <taxon>Pentapetalae</taxon>
        <taxon>asterids</taxon>
        <taxon>lamiids</taxon>
        <taxon>Lamiales</taxon>
        <taxon>Pedaliaceae</taxon>
        <taxon>Sesamum</taxon>
    </lineage>
</organism>
<dbReference type="GO" id="GO:0016787">
    <property type="term" value="F:hydrolase activity"/>
    <property type="evidence" value="ECO:0007669"/>
    <property type="project" value="UniProtKB-KW"/>
</dbReference>
<comment type="caution">
    <text evidence="11">The sequence shown here is derived from an EMBL/GenBank/DDBJ whole genome shotgun (WGS) entry which is preliminary data.</text>
</comment>
<evidence type="ECO:0000313" key="11">
    <source>
        <dbReference type="EMBL" id="KAL0337737.1"/>
    </source>
</evidence>
<feature type="compositionally biased region" description="Low complexity" evidence="8">
    <location>
        <begin position="38"/>
        <end position="52"/>
    </location>
</feature>
<dbReference type="PANTHER" id="PTHR22930">
    <property type="match status" value="1"/>
</dbReference>
<proteinExistence type="inferred from homology"/>
<dbReference type="GO" id="GO:0046872">
    <property type="term" value="F:metal ion binding"/>
    <property type="evidence" value="ECO:0007669"/>
    <property type="project" value="UniProtKB-KW"/>
</dbReference>
<sequence>MIVHDSCLNSLFPFCIFCPQPVQNHGDASEGAADETNSSSGTPGTPGTPGSTESDVPEEFYAFRDLICPELFREKVPRNTSALQDEGWVAEIMTPHTGRFYDNIRMTKPCFYALVDALTSRGLLPHGQTSRVSSIEEVALFMQTVGMHKRQRDRLCRSNGRDFGTSMGPTDRSKRYRSRKGRLAQNVLAICDFDMNFTYVYAGWEGSAADARVLNHAVSQDPKFPFPPIGKYYLVDAGFTNYQCFLAPYRGTRYHLAEYRGNDRRYHTPQDLFNHAHSRLRNVIERCFGVLKKRFPILQWGMPSYLLQHQVDLVIACCTLHNFIRKFSHDDIIFNEPEDDIPPDMDAFYHRGHPTVTEIEAQRTLRDNIAMQMWASYNPTGTYGSLGPRLRRHFGYHYTREQLYPLARRYYQYPEPHYPSMLEIWGPLDCPFPVEGQSDARHSQNSNVVRSYARGGEEAPIMISNSTTPTAQTHTHIGSWDAVQQVAHGDGGPRLARSISLAPRRSLDMGSGVGGIGSWTDYIRHFGVQSERGGQTHSEGDSTARSRRPQGHPPRRRDGP</sequence>
<comment type="similarity">
    <text evidence="3">Belongs to the HARBI1 family.</text>
</comment>
<feature type="region of interest" description="Disordered" evidence="8">
    <location>
        <begin position="26"/>
        <end position="55"/>
    </location>
</feature>
<keyword evidence="4" id="KW-0540">Nuclease</keyword>
<dbReference type="Pfam" id="PF13359">
    <property type="entry name" value="DDE_Tnp_4"/>
    <property type="match status" value="1"/>
</dbReference>
<evidence type="ECO:0000256" key="6">
    <source>
        <dbReference type="ARBA" id="ARBA00022801"/>
    </source>
</evidence>
<evidence type="ECO:0000256" key="3">
    <source>
        <dbReference type="ARBA" id="ARBA00006958"/>
    </source>
</evidence>
<evidence type="ECO:0000256" key="8">
    <source>
        <dbReference type="SAM" id="MobiDB-lite"/>
    </source>
</evidence>
<comment type="subcellular location">
    <subcellularLocation>
        <location evidence="2">Nucleus</location>
    </subcellularLocation>
</comment>
<accession>A0AAW2N4L7</accession>
<dbReference type="InterPro" id="IPR058353">
    <property type="entry name" value="DUF8040"/>
</dbReference>
<evidence type="ECO:0000256" key="4">
    <source>
        <dbReference type="ARBA" id="ARBA00022722"/>
    </source>
</evidence>
<feature type="domain" description="DUF8040" evidence="10">
    <location>
        <begin position="80"/>
        <end position="153"/>
    </location>
</feature>
<dbReference type="PANTHER" id="PTHR22930:SF228">
    <property type="entry name" value="PROTEIN ALP1-LIKE"/>
    <property type="match status" value="1"/>
</dbReference>
<reference evidence="11" key="1">
    <citation type="submission" date="2020-06" db="EMBL/GenBank/DDBJ databases">
        <authorList>
            <person name="Li T."/>
            <person name="Hu X."/>
            <person name="Zhang T."/>
            <person name="Song X."/>
            <person name="Zhang H."/>
            <person name="Dai N."/>
            <person name="Sheng W."/>
            <person name="Hou X."/>
            <person name="Wei L."/>
        </authorList>
    </citation>
    <scope>NUCLEOTIDE SEQUENCE</scope>
    <source>
        <strain evidence="11">KEN8</strain>
        <tissue evidence="11">Leaf</tissue>
    </source>
</reference>
<name>A0AAW2N4L7_9LAMI</name>
<dbReference type="GO" id="GO:0005634">
    <property type="term" value="C:nucleus"/>
    <property type="evidence" value="ECO:0007669"/>
    <property type="project" value="UniProtKB-SubCell"/>
</dbReference>
<protein>
    <recommendedName>
        <fullName evidence="12">DDE Tnp4 domain-containing protein</fullName>
    </recommendedName>
</protein>
<dbReference type="InterPro" id="IPR027806">
    <property type="entry name" value="HARBI1_dom"/>
</dbReference>
<dbReference type="Pfam" id="PF26138">
    <property type="entry name" value="DUF8040"/>
    <property type="match status" value="1"/>
</dbReference>
<keyword evidence="6" id="KW-0378">Hydrolase</keyword>
<evidence type="ECO:0000259" key="9">
    <source>
        <dbReference type="Pfam" id="PF13359"/>
    </source>
</evidence>
<feature type="compositionally biased region" description="Basic residues" evidence="8">
    <location>
        <begin position="545"/>
        <end position="560"/>
    </location>
</feature>
<gene>
    <name evidence="11" type="ORF">Scaly_2048800</name>
</gene>
<feature type="region of interest" description="Disordered" evidence="8">
    <location>
        <begin position="530"/>
        <end position="560"/>
    </location>
</feature>
<dbReference type="AlphaFoldDB" id="A0AAW2N4L7"/>
<feature type="region of interest" description="Disordered" evidence="8">
    <location>
        <begin position="158"/>
        <end position="178"/>
    </location>
</feature>
<feature type="domain" description="DDE Tnp4" evidence="9">
    <location>
        <begin position="170"/>
        <end position="322"/>
    </location>
</feature>